<feature type="region of interest" description="Disordered" evidence="1">
    <location>
        <begin position="349"/>
        <end position="371"/>
    </location>
</feature>
<name>A0A4R0RZC5_9APHY</name>
<feature type="compositionally biased region" description="Polar residues" evidence="1">
    <location>
        <begin position="350"/>
        <end position="371"/>
    </location>
</feature>
<dbReference type="OrthoDB" id="2796825at2759"/>
<feature type="transmembrane region" description="Helical" evidence="2">
    <location>
        <begin position="16"/>
        <end position="40"/>
    </location>
</feature>
<feature type="transmembrane region" description="Helical" evidence="2">
    <location>
        <begin position="213"/>
        <end position="235"/>
    </location>
</feature>
<keyword evidence="2" id="KW-0812">Transmembrane</keyword>
<gene>
    <name evidence="3" type="ORF">EIP91_010373</name>
</gene>
<reference evidence="3 4" key="1">
    <citation type="submission" date="2018-11" db="EMBL/GenBank/DDBJ databases">
        <title>Genome assembly of Steccherinum ochraceum LE-BIN_3174, the white-rot fungus of the Steccherinaceae family (The Residual Polyporoid clade, Polyporales, Basidiomycota).</title>
        <authorList>
            <person name="Fedorova T.V."/>
            <person name="Glazunova O.A."/>
            <person name="Landesman E.O."/>
            <person name="Moiseenko K.V."/>
            <person name="Psurtseva N.V."/>
            <person name="Savinova O.S."/>
            <person name="Shakhova N.V."/>
            <person name="Tyazhelova T.V."/>
            <person name="Vasina D.V."/>
        </authorList>
    </citation>
    <scope>NUCLEOTIDE SEQUENCE [LARGE SCALE GENOMIC DNA]</scope>
    <source>
        <strain evidence="3 4">LE-BIN_3174</strain>
    </source>
</reference>
<comment type="caution">
    <text evidence="3">The sequence shown here is derived from an EMBL/GenBank/DDBJ whole genome shotgun (WGS) entry which is preliminary data.</text>
</comment>
<sequence length="371" mass="40875">MTSASSGTTWSDRATIIGYDIAFCAYGVHATLFFLCLSYFWSQRKSNPRHTYVWMGYITALFVLGSIANAMDMRMGQVIFVDNRHYPGGPWAFMETTYTVPVNVVCCVIGGWLMDGLLIYRFNIIVSPPKWMLAIPIVMFLVCVAMSLLLVAQLAHPGSNIWDRNNMNVELAYWCTSIAVNILLTALIVAHLLRMRRRVIKKAAGTSIQLPYLSISTMLIEAASLYTALGLAFLILNATGRPANVLFFSWLGQIQFITPLLIILRVAQGRAYPAYAVPQAAATMLRWANQPTASSRYHSVRLGISSTGTNGHLIIKPFTAGLSYSSTDPEKGTTFLAMTNGTHDAVPVASQPNDSSMTPNTTNTNAYFPEL</sequence>
<keyword evidence="2" id="KW-0472">Membrane</keyword>
<evidence type="ECO:0000256" key="1">
    <source>
        <dbReference type="SAM" id="MobiDB-lite"/>
    </source>
</evidence>
<evidence type="ECO:0000256" key="2">
    <source>
        <dbReference type="SAM" id="Phobius"/>
    </source>
</evidence>
<feature type="transmembrane region" description="Helical" evidence="2">
    <location>
        <begin position="131"/>
        <end position="151"/>
    </location>
</feature>
<evidence type="ECO:0000313" key="4">
    <source>
        <dbReference type="Proteomes" id="UP000292702"/>
    </source>
</evidence>
<dbReference type="AlphaFoldDB" id="A0A4R0RZC5"/>
<feature type="transmembrane region" description="Helical" evidence="2">
    <location>
        <begin position="247"/>
        <end position="267"/>
    </location>
</feature>
<proteinExistence type="predicted"/>
<evidence type="ECO:0000313" key="3">
    <source>
        <dbReference type="EMBL" id="TCD68584.1"/>
    </source>
</evidence>
<keyword evidence="4" id="KW-1185">Reference proteome</keyword>
<organism evidence="3 4">
    <name type="scientific">Steccherinum ochraceum</name>
    <dbReference type="NCBI Taxonomy" id="92696"/>
    <lineage>
        <taxon>Eukaryota</taxon>
        <taxon>Fungi</taxon>
        <taxon>Dikarya</taxon>
        <taxon>Basidiomycota</taxon>
        <taxon>Agaricomycotina</taxon>
        <taxon>Agaricomycetes</taxon>
        <taxon>Polyporales</taxon>
        <taxon>Steccherinaceae</taxon>
        <taxon>Steccherinum</taxon>
    </lineage>
</organism>
<protein>
    <submittedName>
        <fullName evidence="3">Uncharacterized protein</fullName>
    </submittedName>
</protein>
<dbReference type="EMBL" id="RWJN01000062">
    <property type="protein sequence ID" value="TCD68584.1"/>
    <property type="molecule type" value="Genomic_DNA"/>
</dbReference>
<feature type="transmembrane region" description="Helical" evidence="2">
    <location>
        <begin position="98"/>
        <end position="119"/>
    </location>
</feature>
<keyword evidence="2" id="KW-1133">Transmembrane helix</keyword>
<dbReference type="Proteomes" id="UP000292702">
    <property type="component" value="Unassembled WGS sequence"/>
</dbReference>
<feature type="transmembrane region" description="Helical" evidence="2">
    <location>
        <begin position="171"/>
        <end position="193"/>
    </location>
</feature>
<feature type="transmembrane region" description="Helical" evidence="2">
    <location>
        <begin position="52"/>
        <end position="71"/>
    </location>
</feature>
<accession>A0A4R0RZC5</accession>